<comment type="caution">
    <text evidence="1">The sequence shown here is derived from an EMBL/GenBank/DDBJ whole genome shotgun (WGS) entry which is preliminary data.</text>
</comment>
<protein>
    <submittedName>
        <fullName evidence="1">Wound-induced protein</fullName>
    </submittedName>
</protein>
<dbReference type="PANTHER" id="PTHR33090">
    <property type="entry name" value="DUF3774 DOMAIN PROTEIN-RELATED"/>
    <property type="match status" value="1"/>
</dbReference>
<dbReference type="Pfam" id="PF12609">
    <property type="entry name" value="DUF3774"/>
    <property type="match status" value="1"/>
</dbReference>
<accession>A0A833RDC2</accession>
<reference evidence="1" key="1">
    <citation type="submission" date="2020-01" db="EMBL/GenBank/DDBJ databases">
        <title>Genome sequence of Kobresia littledalei, the first chromosome-level genome in the family Cyperaceae.</title>
        <authorList>
            <person name="Qu G."/>
        </authorList>
    </citation>
    <scope>NUCLEOTIDE SEQUENCE</scope>
    <source>
        <strain evidence="1">C.B.Clarke</strain>
        <tissue evidence="1">Leaf</tissue>
    </source>
</reference>
<dbReference type="InterPro" id="IPR022251">
    <property type="entry name" value="DUF3774_wound-induced"/>
</dbReference>
<dbReference type="Proteomes" id="UP000623129">
    <property type="component" value="Unassembled WGS sequence"/>
</dbReference>
<evidence type="ECO:0000313" key="2">
    <source>
        <dbReference type="Proteomes" id="UP000623129"/>
    </source>
</evidence>
<sequence length="94" mass="10052">MASMLVATSIGAVEALKDQAGLCRWNYAMRSLYRHASNGLGFLSVKDHAIAVVSSNSALGREKESGANGGNKLRGRMSAEKLNTAYHLICWGPN</sequence>
<organism evidence="1 2">
    <name type="scientific">Carex littledalei</name>
    <dbReference type="NCBI Taxonomy" id="544730"/>
    <lineage>
        <taxon>Eukaryota</taxon>
        <taxon>Viridiplantae</taxon>
        <taxon>Streptophyta</taxon>
        <taxon>Embryophyta</taxon>
        <taxon>Tracheophyta</taxon>
        <taxon>Spermatophyta</taxon>
        <taxon>Magnoliopsida</taxon>
        <taxon>Liliopsida</taxon>
        <taxon>Poales</taxon>
        <taxon>Cyperaceae</taxon>
        <taxon>Cyperoideae</taxon>
        <taxon>Cariceae</taxon>
        <taxon>Carex</taxon>
        <taxon>Carex subgen. Euthyceras</taxon>
    </lineage>
</organism>
<name>A0A833RDC2_9POAL</name>
<gene>
    <name evidence="1" type="ORF">FCM35_KLT17668</name>
</gene>
<dbReference type="AlphaFoldDB" id="A0A833RDC2"/>
<dbReference type="EMBL" id="SWLB01000006">
    <property type="protein sequence ID" value="KAF3337081.1"/>
    <property type="molecule type" value="Genomic_DNA"/>
</dbReference>
<keyword evidence="2" id="KW-1185">Reference proteome</keyword>
<dbReference type="OrthoDB" id="691528at2759"/>
<proteinExistence type="predicted"/>
<evidence type="ECO:0000313" key="1">
    <source>
        <dbReference type="EMBL" id="KAF3337081.1"/>
    </source>
</evidence>